<keyword evidence="2" id="KW-0472">Membrane</keyword>
<dbReference type="OMA" id="RMATQET"/>
<dbReference type="EMBL" id="LFYR01001623">
    <property type="protein sequence ID" value="KMZ60307.1"/>
    <property type="molecule type" value="Genomic_DNA"/>
</dbReference>
<comment type="caution">
    <text evidence="3">The sequence shown here is derived from an EMBL/GenBank/DDBJ whole genome shotgun (WGS) entry which is preliminary data.</text>
</comment>
<feature type="compositionally biased region" description="Basic and acidic residues" evidence="1">
    <location>
        <begin position="79"/>
        <end position="89"/>
    </location>
</feature>
<gene>
    <name evidence="3" type="ORF">ZOSMA_5G01740</name>
</gene>
<dbReference type="PANTHER" id="PTHR36794">
    <property type="entry name" value="TRANSMEMBRANE PROTEIN"/>
    <property type="match status" value="1"/>
</dbReference>
<keyword evidence="2" id="KW-0812">Transmembrane</keyword>
<evidence type="ECO:0000313" key="4">
    <source>
        <dbReference type="Proteomes" id="UP000036987"/>
    </source>
</evidence>
<keyword evidence="2" id="KW-1133">Transmembrane helix</keyword>
<dbReference type="AlphaFoldDB" id="A0A0K9NW82"/>
<proteinExistence type="predicted"/>
<evidence type="ECO:0000256" key="2">
    <source>
        <dbReference type="SAM" id="Phobius"/>
    </source>
</evidence>
<reference evidence="4" key="1">
    <citation type="journal article" date="2016" name="Nature">
        <title>The genome of the seagrass Zostera marina reveals angiosperm adaptation to the sea.</title>
        <authorList>
            <person name="Olsen J.L."/>
            <person name="Rouze P."/>
            <person name="Verhelst B."/>
            <person name="Lin Y.-C."/>
            <person name="Bayer T."/>
            <person name="Collen J."/>
            <person name="Dattolo E."/>
            <person name="De Paoli E."/>
            <person name="Dittami S."/>
            <person name="Maumus F."/>
            <person name="Michel G."/>
            <person name="Kersting A."/>
            <person name="Lauritano C."/>
            <person name="Lohaus R."/>
            <person name="Toepel M."/>
            <person name="Tonon T."/>
            <person name="Vanneste K."/>
            <person name="Amirebrahimi M."/>
            <person name="Brakel J."/>
            <person name="Bostroem C."/>
            <person name="Chovatia M."/>
            <person name="Grimwood J."/>
            <person name="Jenkins J.W."/>
            <person name="Jueterbock A."/>
            <person name="Mraz A."/>
            <person name="Stam W.T."/>
            <person name="Tice H."/>
            <person name="Bornberg-Bauer E."/>
            <person name="Green P.J."/>
            <person name="Pearson G.A."/>
            <person name="Procaccini G."/>
            <person name="Duarte C.M."/>
            <person name="Schmutz J."/>
            <person name="Reusch T.B.H."/>
            <person name="Van de Peer Y."/>
        </authorList>
    </citation>
    <scope>NUCLEOTIDE SEQUENCE [LARGE SCALE GENOMIC DNA]</scope>
    <source>
        <strain evidence="4">cv. Finnish</strain>
    </source>
</reference>
<evidence type="ECO:0008006" key="5">
    <source>
        <dbReference type="Google" id="ProtNLM"/>
    </source>
</evidence>
<sequence length="112" mass="12709">MTGGEDVEDGNAIEGGGLSIVRRWRDIVERRWRKAGEHAEAYPYVWSSYILVYGGLSAFVAWKWRKLRKMESRVRALQERAKEKAELERTTSSSSSAPMPKNGRKGAFPPLP</sequence>
<organism evidence="3 4">
    <name type="scientific">Zostera marina</name>
    <name type="common">Eelgrass</name>
    <dbReference type="NCBI Taxonomy" id="29655"/>
    <lineage>
        <taxon>Eukaryota</taxon>
        <taxon>Viridiplantae</taxon>
        <taxon>Streptophyta</taxon>
        <taxon>Embryophyta</taxon>
        <taxon>Tracheophyta</taxon>
        <taxon>Spermatophyta</taxon>
        <taxon>Magnoliopsida</taxon>
        <taxon>Liliopsida</taxon>
        <taxon>Zosteraceae</taxon>
        <taxon>Zostera</taxon>
    </lineage>
</organism>
<keyword evidence="4" id="KW-1185">Reference proteome</keyword>
<accession>A0A0K9NW82</accession>
<feature type="transmembrane region" description="Helical" evidence="2">
    <location>
        <begin position="41"/>
        <end position="62"/>
    </location>
</feature>
<dbReference type="STRING" id="29655.A0A0K9NW82"/>
<dbReference type="OrthoDB" id="1925472at2759"/>
<evidence type="ECO:0000313" key="3">
    <source>
        <dbReference type="EMBL" id="KMZ60307.1"/>
    </source>
</evidence>
<feature type="region of interest" description="Disordered" evidence="1">
    <location>
        <begin position="79"/>
        <end position="112"/>
    </location>
</feature>
<name>A0A0K9NW82_ZOSMR</name>
<dbReference type="Proteomes" id="UP000036987">
    <property type="component" value="Unassembled WGS sequence"/>
</dbReference>
<evidence type="ECO:0000256" key="1">
    <source>
        <dbReference type="SAM" id="MobiDB-lite"/>
    </source>
</evidence>
<dbReference type="PANTHER" id="PTHR36794:SF1">
    <property type="entry name" value="TRANSMEMBRANE PROTEIN"/>
    <property type="match status" value="1"/>
</dbReference>
<protein>
    <recommendedName>
        <fullName evidence="5">Transmembrane protein</fullName>
    </recommendedName>
</protein>